<dbReference type="Proteomes" id="UP000325508">
    <property type="component" value="Segment"/>
</dbReference>
<reference evidence="2 3" key="1">
    <citation type="submission" date="2019-07" db="EMBL/GenBank/DDBJ databases">
        <authorList>
            <person name="Loney R.E."/>
            <person name="Krukonis G.P."/>
            <person name="Delesalle V.A."/>
        </authorList>
    </citation>
    <scope>NUCLEOTIDE SEQUENCE [LARGE SCALE GENOMIC DNA]</scope>
</reference>
<evidence type="ECO:0000256" key="1">
    <source>
        <dbReference type="SAM" id="Phobius"/>
    </source>
</evidence>
<gene>
    <name evidence="2" type="primary">61</name>
    <name evidence="2" type="ORF">019DV002_61</name>
</gene>
<keyword evidence="1" id="KW-0812">Transmembrane</keyword>
<sequence>MADTIELWISNTTLTVTCLSCIMVNLLSLTLIFMYNQRLDVLGSGYPRAFFVLFLLRKIFLKTFAKSIAL</sequence>
<keyword evidence="3" id="KW-1185">Reference proteome</keyword>
<proteinExistence type="predicted"/>
<evidence type="ECO:0000313" key="3">
    <source>
        <dbReference type="Proteomes" id="UP000325508"/>
    </source>
</evidence>
<organism evidence="2 3">
    <name type="scientific">Bacillus phage 019DV002</name>
    <dbReference type="NCBI Taxonomy" id="2601653"/>
    <lineage>
        <taxon>Viruses</taxon>
        <taxon>Duplodnaviria</taxon>
        <taxon>Heunggongvirae</taxon>
        <taxon>Uroviricota</taxon>
        <taxon>Caudoviricetes</taxon>
        <taxon>Ehrlichviridae</taxon>
        <taxon>Gettysburgvirus</taxon>
        <taxon>Gettysburgvirus gv019DV002</taxon>
    </lineage>
</organism>
<dbReference type="EMBL" id="MN176220">
    <property type="protein sequence ID" value="QFG05203.1"/>
    <property type="molecule type" value="Genomic_DNA"/>
</dbReference>
<evidence type="ECO:0000313" key="2">
    <source>
        <dbReference type="EMBL" id="QFG05203.1"/>
    </source>
</evidence>
<feature type="transmembrane region" description="Helical" evidence="1">
    <location>
        <begin position="12"/>
        <end position="35"/>
    </location>
</feature>
<keyword evidence="1" id="KW-1133">Transmembrane helix</keyword>
<keyword evidence="1" id="KW-0472">Membrane</keyword>
<name>A0A5J6T4M9_9CAUD</name>
<protein>
    <submittedName>
        <fullName evidence="2">Uncharacterized protein</fullName>
    </submittedName>
</protein>
<feature type="transmembrane region" description="Helical" evidence="1">
    <location>
        <begin position="41"/>
        <end position="60"/>
    </location>
</feature>
<accession>A0A5J6T4M9</accession>